<dbReference type="OrthoDB" id="2246314at2759"/>
<name>A0A8H7VIF6_9FUNG</name>
<dbReference type="EMBL" id="JAEPRB010000049">
    <property type="protein sequence ID" value="KAG2224076.1"/>
    <property type="molecule type" value="Genomic_DNA"/>
</dbReference>
<proteinExistence type="predicted"/>
<comment type="caution">
    <text evidence="1">The sequence shown here is derived from an EMBL/GenBank/DDBJ whole genome shotgun (WGS) entry which is preliminary data.</text>
</comment>
<keyword evidence="2" id="KW-1185">Reference proteome</keyword>
<organism evidence="1 2">
    <name type="scientific">Circinella minor</name>
    <dbReference type="NCBI Taxonomy" id="1195481"/>
    <lineage>
        <taxon>Eukaryota</taxon>
        <taxon>Fungi</taxon>
        <taxon>Fungi incertae sedis</taxon>
        <taxon>Mucoromycota</taxon>
        <taxon>Mucoromycotina</taxon>
        <taxon>Mucoromycetes</taxon>
        <taxon>Mucorales</taxon>
        <taxon>Lichtheimiaceae</taxon>
        <taxon>Circinella</taxon>
    </lineage>
</organism>
<accession>A0A8H7VIF6</accession>
<sequence length="339" mass="39064">MIGRIDKYRCSSNPRVSDLLYFCFENENWTVENALTASKAFIDQFKNVSIDAYRVLEPTYSDVQYRLVIEALFADEHERRQILYQEGDFQQDYSLVKSGMIVFKKYENEQQEEQQEQKGSIYIKRDPNLVLSSFDTGSSFMTEEVSVNDDSDVLTNNKILRAHVLSALPKVPEYTRYIFRLLPLDLPGHAQSIVQQAIVERHKRVIYNNCKISKDTNEEVLLSKNNNNNSTSDVGEAAITECIMDIFIETSSLIPATSNSSSQQLWVRDSEVMNHSIYYSGTVCIVLKNPVTLYDERKCQASLEMYGGQTFYSSMFSRHYLYCERCQCIDIHSTSDCPI</sequence>
<evidence type="ECO:0000313" key="2">
    <source>
        <dbReference type="Proteomes" id="UP000646827"/>
    </source>
</evidence>
<protein>
    <submittedName>
        <fullName evidence="1">Uncharacterized protein</fullName>
    </submittedName>
</protein>
<dbReference type="Proteomes" id="UP000646827">
    <property type="component" value="Unassembled WGS sequence"/>
</dbReference>
<evidence type="ECO:0000313" key="1">
    <source>
        <dbReference type="EMBL" id="KAG2224076.1"/>
    </source>
</evidence>
<gene>
    <name evidence="1" type="ORF">INT45_004957</name>
</gene>
<dbReference type="AlphaFoldDB" id="A0A8H7VIF6"/>
<reference evidence="1 2" key="1">
    <citation type="submission" date="2020-12" db="EMBL/GenBank/DDBJ databases">
        <title>Metabolic potential, ecology and presence of endohyphal bacteria is reflected in genomic diversity of Mucoromycotina.</title>
        <authorList>
            <person name="Muszewska A."/>
            <person name="Okrasinska A."/>
            <person name="Steczkiewicz K."/>
            <person name="Drgas O."/>
            <person name="Orlowska M."/>
            <person name="Perlinska-Lenart U."/>
            <person name="Aleksandrzak-Piekarczyk T."/>
            <person name="Szatraj K."/>
            <person name="Zielenkiewicz U."/>
            <person name="Pilsyk S."/>
            <person name="Malc E."/>
            <person name="Mieczkowski P."/>
            <person name="Kruszewska J.S."/>
            <person name="Biernat P."/>
            <person name="Pawlowska J."/>
        </authorList>
    </citation>
    <scope>NUCLEOTIDE SEQUENCE [LARGE SCALE GENOMIC DNA]</scope>
    <source>
        <strain evidence="1 2">CBS 142.35</strain>
    </source>
</reference>